<keyword evidence="2" id="KW-1185">Reference proteome</keyword>
<evidence type="ECO:0000313" key="1">
    <source>
        <dbReference type="EMBL" id="KAI6085306.1"/>
    </source>
</evidence>
<protein>
    <submittedName>
        <fullName evidence="1">Uncharacterized protein</fullName>
    </submittedName>
</protein>
<reference evidence="1 2" key="1">
    <citation type="journal article" date="2022" name="New Phytol.">
        <title>Ecological generalism drives hyperdiversity of secondary metabolite gene clusters in xylarialean endophytes.</title>
        <authorList>
            <person name="Franco M.E.E."/>
            <person name="Wisecaver J.H."/>
            <person name="Arnold A.E."/>
            <person name="Ju Y.M."/>
            <person name="Slot J.C."/>
            <person name="Ahrendt S."/>
            <person name="Moore L.P."/>
            <person name="Eastman K.E."/>
            <person name="Scott K."/>
            <person name="Konkel Z."/>
            <person name="Mondo S.J."/>
            <person name="Kuo A."/>
            <person name="Hayes R.D."/>
            <person name="Haridas S."/>
            <person name="Andreopoulos B."/>
            <person name="Riley R."/>
            <person name="LaButti K."/>
            <person name="Pangilinan J."/>
            <person name="Lipzen A."/>
            <person name="Amirebrahimi M."/>
            <person name="Yan J."/>
            <person name="Adam C."/>
            <person name="Keymanesh K."/>
            <person name="Ng V."/>
            <person name="Louie K."/>
            <person name="Northen T."/>
            <person name="Drula E."/>
            <person name="Henrissat B."/>
            <person name="Hsieh H.M."/>
            <person name="Youens-Clark K."/>
            <person name="Lutzoni F."/>
            <person name="Miadlikowska J."/>
            <person name="Eastwood D.C."/>
            <person name="Hamelin R.C."/>
            <person name="Grigoriev I.V."/>
            <person name="U'Ren J.M."/>
        </authorList>
    </citation>
    <scope>NUCLEOTIDE SEQUENCE [LARGE SCALE GENOMIC DNA]</scope>
    <source>
        <strain evidence="1 2">ER1909</strain>
    </source>
</reference>
<accession>A0ACC0CXT1</accession>
<comment type="caution">
    <text evidence="1">The sequence shown here is derived from an EMBL/GenBank/DDBJ whole genome shotgun (WGS) entry which is preliminary data.</text>
</comment>
<dbReference type="Proteomes" id="UP001497680">
    <property type="component" value="Unassembled WGS sequence"/>
</dbReference>
<gene>
    <name evidence="1" type="ORF">F4821DRAFT_241219</name>
</gene>
<organism evidence="1 2">
    <name type="scientific">Hypoxylon rubiginosum</name>
    <dbReference type="NCBI Taxonomy" id="110542"/>
    <lineage>
        <taxon>Eukaryota</taxon>
        <taxon>Fungi</taxon>
        <taxon>Dikarya</taxon>
        <taxon>Ascomycota</taxon>
        <taxon>Pezizomycotina</taxon>
        <taxon>Sordariomycetes</taxon>
        <taxon>Xylariomycetidae</taxon>
        <taxon>Xylariales</taxon>
        <taxon>Hypoxylaceae</taxon>
        <taxon>Hypoxylon</taxon>
    </lineage>
</organism>
<sequence length="458" mass="50912">MNRVKAAAAACLLASSALVTAEAYPPSGPPGPPGPNGPHSGQGPPHPQAAPKHAQEEYHGLYDIPWDAVLLSVVPAGRTFNNVHRREPAGEFGAPKGVTHPPPQRGHSFIGDGGYANAADCSQAIPFTLEQGKLARNGHFLTADPDFVYVPFARPLPTDMVAHTFSVKDGYLRWTNDRFHEGRAGFCKVPDGQIYATFHNENTWPFDCEPVDIWVDLAEWCRDRQIAHEHEGQGADHGHHDGYGINEHEKPHEHGHDEGHHGMFARTEMHHKDKDHDDKDHDKKHHDKDHDKKKKHHDKDHKKDHKKDKHHKDHDKGHKKEHHTKTKHHKTTTPHHISYPTHSSYHPSSSYPSHTPSSYHSSYSSHTSVSSSYSNVPYTSAPYSSSAVPVPYSSEPYSAVPYSEEPYSSETPVPYAVETPTQPGIYPADTSPTGYDCAPTPMSWVMGVANPTFIKDEL</sequence>
<dbReference type="EMBL" id="MU394327">
    <property type="protein sequence ID" value="KAI6085306.1"/>
    <property type="molecule type" value="Genomic_DNA"/>
</dbReference>
<proteinExistence type="predicted"/>
<name>A0ACC0CXT1_9PEZI</name>
<evidence type="ECO:0000313" key="2">
    <source>
        <dbReference type="Proteomes" id="UP001497680"/>
    </source>
</evidence>